<comment type="caution">
    <text evidence="8">The sequence shown here is derived from an EMBL/GenBank/DDBJ whole genome shotgun (WGS) entry which is preliminary data.</text>
</comment>
<comment type="similarity">
    <text evidence="2">Belongs to the SNF7 family.</text>
</comment>
<protein>
    <recommendedName>
        <fullName evidence="4">Vacuolar-sorting protein SNF7</fullName>
    </recommendedName>
    <alternativeName>
        <fullName evidence="5">Vacuolar protein-sorting-associated protein 32</fullName>
    </alternativeName>
</protein>
<dbReference type="GO" id="GO:0032511">
    <property type="term" value="P:late endosome to vacuole transport via multivesicular body sorting pathway"/>
    <property type="evidence" value="ECO:0007669"/>
    <property type="project" value="TreeGrafter"/>
</dbReference>
<dbReference type="PANTHER" id="PTHR22761">
    <property type="entry name" value="CHARGED MULTIVESICULAR BODY PROTEIN"/>
    <property type="match status" value="1"/>
</dbReference>
<evidence type="ECO:0000256" key="1">
    <source>
        <dbReference type="ARBA" id="ARBA00004177"/>
    </source>
</evidence>
<evidence type="ECO:0000256" key="7">
    <source>
        <dbReference type="SAM" id="MobiDB-lite"/>
    </source>
</evidence>
<dbReference type="KEGG" id="sgra:EX895_002606"/>
<organism evidence="8 9">
    <name type="scientific">Sporisorium graminicola</name>
    <dbReference type="NCBI Taxonomy" id="280036"/>
    <lineage>
        <taxon>Eukaryota</taxon>
        <taxon>Fungi</taxon>
        <taxon>Dikarya</taxon>
        <taxon>Basidiomycota</taxon>
        <taxon>Ustilaginomycotina</taxon>
        <taxon>Ustilaginomycetes</taxon>
        <taxon>Ustilaginales</taxon>
        <taxon>Ustilaginaceae</taxon>
        <taxon>Sporisorium</taxon>
    </lineage>
</organism>
<name>A0A4U7KWQ7_9BASI</name>
<dbReference type="PANTHER" id="PTHR22761:SF10">
    <property type="entry name" value="GH13992P"/>
    <property type="match status" value="1"/>
</dbReference>
<keyword evidence="3" id="KW-0967">Endosome</keyword>
<dbReference type="RefSeq" id="XP_029740602.1">
    <property type="nucleotide sequence ID" value="XM_029883204.1"/>
</dbReference>
<evidence type="ECO:0000256" key="2">
    <source>
        <dbReference type="ARBA" id="ARBA00006190"/>
    </source>
</evidence>
<dbReference type="Gene3D" id="1.10.287.1060">
    <property type="entry name" value="ESAT-6-like"/>
    <property type="match status" value="1"/>
</dbReference>
<dbReference type="Gene3D" id="6.10.250.1710">
    <property type="match status" value="1"/>
</dbReference>
<sequence length="225" mass="24984">MSGWLNLFGKKEDKKSARDAILGLRVQLNMLTKKEEHLNKKIEEELRKAKANVTTNKRAAQAALRQKKVYENELDRLAGTRMTIESQVNSLESANMNLETMAAMRKGADALKMIHGSLNIDKVDSTMDSIREQMDLTNEISDAISNPVGMGHDLDEDELRNELEELEQDELNERLVGADSVPLHTPAVASSAGPSRVSNGTERQQAVVEDDDDAELRALQAELAM</sequence>
<keyword evidence="6" id="KW-0175">Coiled coil</keyword>
<feature type="coiled-coil region" evidence="6">
    <location>
        <begin position="28"/>
        <end position="80"/>
    </location>
</feature>
<comment type="subcellular location">
    <subcellularLocation>
        <location evidence="1">Endosome</location>
    </subcellularLocation>
</comment>
<keyword evidence="9" id="KW-1185">Reference proteome</keyword>
<dbReference type="GO" id="GO:0009898">
    <property type="term" value="C:cytoplasmic side of plasma membrane"/>
    <property type="evidence" value="ECO:0007669"/>
    <property type="project" value="TreeGrafter"/>
</dbReference>
<dbReference type="OrthoDB" id="5592979at2759"/>
<evidence type="ECO:0000256" key="4">
    <source>
        <dbReference type="ARBA" id="ARBA00040017"/>
    </source>
</evidence>
<proteinExistence type="inferred from homology"/>
<dbReference type="InterPro" id="IPR005024">
    <property type="entry name" value="Snf7_fam"/>
</dbReference>
<gene>
    <name evidence="8" type="ORF">EX895_002606</name>
</gene>
<evidence type="ECO:0000313" key="9">
    <source>
        <dbReference type="Proteomes" id="UP000306050"/>
    </source>
</evidence>
<feature type="region of interest" description="Disordered" evidence="7">
    <location>
        <begin position="179"/>
        <end position="212"/>
    </location>
</feature>
<dbReference type="GO" id="GO:0006900">
    <property type="term" value="P:vesicle budding from membrane"/>
    <property type="evidence" value="ECO:0007669"/>
    <property type="project" value="TreeGrafter"/>
</dbReference>
<reference evidence="8 9" key="1">
    <citation type="submission" date="2019-05" db="EMBL/GenBank/DDBJ databases">
        <title>Sporisorium graminicola CBS 10092 draft sequencing and annotation.</title>
        <authorList>
            <person name="Solano-Gonzalez S."/>
            <person name="Caddick M.X."/>
            <person name="Darby A."/>
        </authorList>
    </citation>
    <scope>NUCLEOTIDE SEQUENCE [LARGE SCALE GENOMIC DNA]</scope>
    <source>
        <strain evidence="8 9">CBS 10092</strain>
    </source>
</reference>
<evidence type="ECO:0000313" key="8">
    <source>
        <dbReference type="EMBL" id="TKY88617.1"/>
    </source>
</evidence>
<dbReference type="EMBL" id="SRRM01000008">
    <property type="protein sequence ID" value="TKY88617.1"/>
    <property type="molecule type" value="Genomic_DNA"/>
</dbReference>
<evidence type="ECO:0000256" key="3">
    <source>
        <dbReference type="ARBA" id="ARBA00022753"/>
    </source>
</evidence>
<dbReference type="Proteomes" id="UP000306050">
    <property type="component" value="Chromosome SGRAM_15"/>
</dbReference>
<dbReference type="AlphaFoldDB" id="A0A4U7KWQ7"/>
<evidence type="ECO:0000256" key="5">
    <source>
        <dbReference type="ARBA" id="ARBA00042586"/>
    </source>
</evidence>
<dbReference type="GeneID" id="40725501"/>
<feature type="compositionally biased region" description="Polar residues" evidence="7">
    <location>
        <begin position="192"/>
        <end position="204"/>
    </location>
</feature>
<accession>A0A4U7KWQ7</accession>
<dbReference type="GO" id="GO:0005771">
    <property type="term" value="C:multivesicular body"/>
    <property type="evidence" value="ECO:0007669"/>
    <property type="project" value="TreeGrafter"/>
</dbReference>
<dbReference type="Pfam" id="PF03357">
    <property type="entry name" value="Snf7"/>
    <property type="match status" value="1"/>
</dbReference>
<dbReference type="GO" id="GO:0000815">
    <property type="term" value="C:ESCRT III complex"/>
    <property type="evidence" value="ECO:0007669"/>
    <property type="project" value="TreeGrafter"/>
</dbReference>
<evidence type="ECO:0000256" key="6">
    <source>
        <dbReference type="SAM" id="Coils"/>
    </source>
</evidence>